<keyword evidence="1" id="KW-0812">Transmembrane</keyword>
<reference evidence="2 3" key="1">
    <citation type="submission" date="2024-02" db="EMBL/GenBank/DDBJ databases">
        <title>Herpetosiphon gulosus NBRC 112829.</title>
        <authorList>
            <person name="Ichikawa N."/>
            <person name="Katano-Makiyama Y."/>
            <person name="Hidaka K."/>
        </authorList>
    </citation>
    <scope>NUCLEOTIDE SEQUENCE [LARGE SCALE GENOMIC DNA]</scope>
    <source>
        <strain evidence="2 3">NBRC 112829</strain>
    </source>
</reference>
<keyword evidence="3" id="KW-1185">Reference proteome</keyword>
<keyword evidence="1" id="KW-0472">Membrane</keyword>
<sequence length="62" mass="6674">MTCLVGLLLLLGLASILVLIALPNGRRLEMLQWSVRGCLVVVVSLLGLSCFLGSLLLLLRAR</sequence>
<gene>
    <name evidence="2" type="ORF">Hgul01_02112</name>
</gene>
<feature type="transmembrane region" description="Helical" evidence="1">
    <location>
        <begin position="33"/>
        <end position="59"/>
    </location>
</feature>
<dbReference type="RefSeq" id="WP_345721931.1">
    <property type="nucleotide sequence ID" value="NZ_BAABRU010000006.1"/>
</dbReference>
<evidence type="ECO:0000256" key="1">
    <source>
        <dbReference type="SAM" id="Phobius"/>
    </source>
</evidence>
<evidence type="ECO:0000313" key="3">
    <source>
        <dbReference type="Proteomes" id="UP001428290"/>
    </source>
</evidence>
<dbReference type="Proteomes" id="UP001428290">
    <property type="component" value="Unassembled WGS sequence"/>
</dbReference>
<accession>A0ABP9WYP9</accession>
<comment type="caution">
    <text evidence="2">The sequence shown here is derived from an EMBL/GenBank/DDBJ whole genome shotgun (WGS) entry which is preliminary data.</text>
</comment>
<dbReference type="EMBL" id="BAABRU010000006">
    <property type="protein sequence ID" value="GAA5528314.1"/>
    <property type="molecule type" value="Genomic_DNA"/>
</dbReference>
<organism evidence="2 3">
    <name type="scientific">Herpetosiphon gulosus</name>
    <dbReference type="NCBI Taxonomy" id="1973496"/>
    <lineage>
        <taxon>Bacteria</taxon>
        <taxon>Bacillati</taxon>
        <taxon>Chloroflexota</taxon>
        <taxon>Chloroflexia</taxon>
        <taxon>Herpetosiphonales</taxon>
        <taxon>Herpetosiphonaceae</taxon>
        <taxon>Herpetosiphon</taxon>
    </lineage>
</organism>
<proteinExistence type="predicted"/>
<keyword evidence="1" id="KW-1133">Transmembrane helix</keyword>
<protein>
    <submittedName>
        <fullName evidence="2">Uncharacterized protein</fullName>
    </submittedName>
</protein>
<evidence type="ECO:0000313" key="2">
    <source>
        <dbReference type="EMBL" id="GAA5528314.1"/>
    </source>
</evidence>
<name>A0ABP9WYP9_9CHLR</name>